<comment type="caution">
    <text evidence="1">The sequence shown here is derived from an EMBL/GenBank/DDBJ whole genome shotgun (WGS) entry which is preliminary data.</text>
</comment>
<reference evidence="1 2" key="1">
    <citation type="submission" date="2018-10" db="EMBL/GenBank/DDBJ databases">
        <title>Cohnella sp. M2MS4P-1, whole genome shotgun sequence.</title>
        <authorList>
            <person name="Tuo L."/>
        </authorList>
    </citation>
    <scope>NUCLEOTIDE SEQUENCE [LARGE SCALE GENOMIC DNA]</scope>
    <source>
        <strain evidence="1 2">M2MS4P-1</strain>
    </source>
</reference>
<evidence type="ECO:0000313" key="2">
    <source>
        <dbReference type="Proteomes" id="UP000282076"/>
    </source>
</evidence>
<organism evidence="1 2">
    <name type="scientific">Cohnella endophytica</name>
    <dbReference type="NCBI Taxonomy" id="2419778"/>
    <lineage>
        <taxon>Bacteria</taxon>
        <taxon>Bacillati</taxon>
        <taxon>Bacillota</taxon>
        <taxon>Bacilli</taxon>
        <taxon>Bacillales</taxon>
        <taxon>Paenibacillaceae</taxon>
        <taxon>Cohnella</taxon>
    </lineage>
</organism>
<dbReference type="EMBL" id="RBZM01000007">
    <property type="protein sequence ID" value="RKP51325.1"/>
    <property type="molecule type" value="Genomic_DNA"/>
</dbReference>
<keyword evidence="2" id="KW-1185">Reference proteome</keyword>
<dbReference type="OrthoDB" id="2988992at2"/>
<accession>A0A494XKS8</accession>
<dbReference type="Gene3D" id="2.40.40.10">
    <property type="entry name" value="RlpA-like domain"/>
    <property type="match status" value="1"/>
</dbReference>
<dbReference type="Proteomes" id="UP000282076">
    <property type="component" value="Unassembled WGS sequence"/>
</dbReference>
<proteinExistence type="predicted"/>
<dbReference type="AlphaFoldDB" id="A0A494XKS8"/>
<name>A0A494XKS8_9BACL</name>
<sequence length="285" mass="30576">MSNTAAVSQQGSFYYVQVNGTSVTSYGDLTSATNTVKRLNALFSDPNRDLDFITPSYSTGYYLVVCPLVRKNVSQLTYLYDTNSADGWRSYPEKLYESTILNDGFNQDQTLLIALPSATTNGWYSALNLANNIRAAVNLNFADALGRTTCQSLVVPTNTGTSTSLISSSAICDFYGVPCQGTQAGTQSSCPEIGYAAQNILNVSTGNGEVFHPAGLTASMTTTNSWSTLYKNKFVKVTNISNSQSIVVKVTDTSPANRGVELGYRAWVEIGKPSGAGTVKIELMS</sequence>
<evidence type="ECO:0000313" key="1">
    <source>
        <dbReference type="EMBL" id="RKP51325.1"/>
    </source>
</evidence>
<protein>
    <submittedName>
        <fullName evidence="1">Uncharacterized protein</fullName>
    </submittedName>
</protein>
<dbReference type="RefSeq" id="WP_120978023.1">
    <property type="nucleotide sequence ID" value="NZ_RBZM01000007.1"/>
</dbReference>
<gene>
    <name evidence="1" type="ORF">D7Z26_16120</name>
</gene>
<dbReference type="InterPro" id="IPR036908">
    <property type="entry name" value="RlpA-like_sf"/>
</dbReference>